<evidence type="ECO:0000256" key="2">
    <source>
        <dbReference type="ARBA" id="ARBA00005658"/>
    </source>
</evidence>
<comment type="subcellular location">
    <subcellularLocation>
        <location evidence="1">Cell membrane</location>
        <topology evidence="1">Multi-pass membrane protein</topology>
    </subcellularLocation>
</comment>
<dbReference type="InterPro" id="IPR000060">
    <property type="entry name" value="BCCT_transptr"/>
</dbReference>
<evidence type="ECO:0000256" key="8">
    <source>
        <dbReference type="SAM" id="Phobius"/>
    </source>
</evidence>
<feature type="transmembrane region" description="Helical" evidence="8">
    <location>
        <begin position="493"/>
        <end position="513"/>
    </location>
</feature>
<keyword evidence="7 8" id="KW-0472">Membrane</keyword>
<feature type="transmembrane region" description="Helical" evidence="8">
    <location>
        <begin position="331"/>
        <end position="351"/>
    </location>
</feature>
<feature type="transmembrane region" description="Helical" evidence="8">
    <location>
        <begin position="245"/>
        <end position="267"/>
    </location>
</feature>
<keyword evidence="5 8" id="KW-0812">Transmembrane</keyword>
<evidence type="ECO:0000256" key="5">
    <source>
        <dbReference type="ARBA" id="ARBA00022692"/>
    </source>
</evidence>
<feature type="transmembrane region" description="Helical" evidence="8">
    <location>
        <begin position="468"/>
        <end position="487"/>
    </location>
</feature>
<comment type="caution">
    <text evidence="9">The sequence shown here is derived from an EMBL/GenBank/DDBJ whole genome shotgun (WGS) entry which is preliminary data.</text>
</comment>
<dbReference type="NCBIfam" id="NF007399">
    <property type="entry name" value="PRK09928.1"/>
    <property type="match status" value="1"/>
</dbReference>
<keyword evidence="3" id="KW-0813">Transport</keyword>
<feature type="transmembrane region" description="Helical" evidence="8">
    <location>
        <begin position="106"/>
        <end position="128"/>
    </location>
</feature>
<evidence type="ECO:0000256" key="1">
    <source>
        <dbReference type="ARBA" id="ARBA00004651"/>
    </source>
</evidence>
<evidence type="ECO:0000313" key="10">
    <source>
        <dbReference type="Proteomes" id="UP000757540"/>
    </source>
</evidence>
<comment type="similarity">
    <text evidence="2">Belongs to the BCCT transporter (TC 2.A.15) family.</text>
</comment>
<gene>
    <name evidence="9" type="ORF">HDG69_000970</name>
</gene>
<feature type="transmembrane region" description="Helical" evidence="8">
    <location>
        <begin position="363"/>
        <end position="383"/>
    </location>
</feature>
<feature type="transmembrane region" description="Helical" evidence="8">
    <location>
        <begin position="279"/>
        <end position="298"/>
    </location>
</feature>
<feature type="transmembrane region" description="Helical" evidence="8">
    <location>
        <begin position="199"/>
        <end position="225"/>
    </location>
</feature>
<dbReference type="EMBL" id="JABEZU010000001">
    <property type="protein sequence ID" value="NOV96417.1"/>
    <property type="molecule type" value="Genomic_DNA"/>
</dbReference>
<keyword evidence="6 8" id="KW-1133">Transmembrane helix</keyword>
<dbReference type="PANTHER" id="PTHR30047:SF7">
    <property type="entry name" value="HIGH-AFFINITY CHOLINE TRANSPORT PROTEIN"/>
    <property type="match status" value="1"/>
</dbReference>
<feature type="transmembrane region" description="Helical" evidence="8">
    <location>
        <begin position="421"/>
        <end position="448"/>
    </location>
</feature>
<evidence type="ECO:0000256" key="6">
    <source>
        <dbReference type="ARBA" id="ARBA00022989"/>
    </source>
</evidence>
<feature type="transmembrane region" description="Helical" evidence="8">
    <location>
        <begin position="29"/>
        <end position="47"/>
    </location>
</feature>
<name>A0ABX2A0M7_9MICO</name>
<feature type="transmembrane region" description="Helical" evidence="8">
    <location>
        <begin position="156"/>
        <end position="179"/>
    </location>
</feature>
<dbReference type="NCBIfam" id="TIGR00842">
    <property type="entry name" value="bcct"/>
    <property type="match status" value="1"/>
</dbReference>
<evidence type="ECO:0000313" key="9">
    <source>
        <dbReference type="EMBL" id="NOV96417.1"/>
    </source>
</evidence>
<protein>
    <submittedName>
        <fullName evidence="9">Choline/glycine/proline betaine transport protein</fullName>
    </submittedName>
</protein>
<dbReference type="InterPro" id="IPR018093">
    <property type="entry name" value="BCCT_CS"/>
</dbReference>
<reference evidence="9 10" key="1">
    <citation type="submission" date="2020-05" db="EMBL/GenBank/DDBJ databases">
        <title>Genomic Encyclopedia of Type Strains, Phase III (KMG-III): the genomes of soil and plant-associated and newly described type strains.</title>
        <authorList>
            <person name="Whitman W."/>
        </authorList>
    </citation>
    <scope>NUCLEOTIDE SEQUENCE [LARGE SCALE GENOMIC DNA]</scope>
    <source>
        <strain evidence="9 10">KCTC 19046</strain>
    </source>
</reference>
<dbReference type="Proteomes" id="UP000757540">
    <property type="component" value="Unassembled WGS sequence"/>
</dbReference>
<organism evidence="9 10">
    <name type="scientific">Isoptericola halotolerans</name>
    <dbReference type="NCBI Taxonomy" id="300560"/>
    <lineage>
        <taxon>Bacteria</taxon>
        <taxon>Bacillati</taxon>
        <taxon>Actinomycetota</taxon>
        <taxon>Actinomycetes</taxon>
        <taxon>Micrococcales</taxon>
        <taxon>Promicromonosporaceae</taxon>
        <taxon>Isoptericola</taxon>
    </lineage>
</organism>
<evidence type="ECO:0000256" key="4">
    <source>
        <dbReference type="ARBA" id="ARBA00022475"/>
    </source>
</evidence>
<dbReference type="RefSeq" id="WP_246255990.1">
    <property type="nucleotide sequence ID" value="NZ_BAAAML010000002.1"/>
</dbReference>
<dbReference type="PROSITE" id="PS01303">
    <property type="entry name" value="BCCT"/>
    <property type="match status" value="1"/>
</dbReference>
<evidence type="ECO:0000256" key="3">
    <source>
        <dbReference type="ARBA" id="ARBA00022448"/>
    </source>
</evidence>
<dbReference type="Pfam" id="PF02028">
    <property type="entry name" value="BCCT"/>
    <property type="match status" value="1"/>
</dbReference>
<accession>A0ABX2A0M7</accession>
<sequence>MTDVDGSSMSATEDHTDAEYGNARKINPVVLIGSAVVILALAVWAMVRPGDAESAIFVLVGWISTWFGWWYFLLAAAILVFVLVVGISRAGRVKLGPEESKPQFNIFTWAAMLFAAGIGTDLMFFSVAEPAAQYLAPPVTEGGTTVAAREAIVWTLFHYGLIGWAMYALLGMALAYFHYRRGLPLSLRSVLQPLFGDRVWGRAGHVIDIAAVMGTVFGLAATLGIGVSMLSRGLHELTGVDDGLLVQICLIAVAVIMSIVSTISGVARGVRRLSELQAVLAFVLLAFVLFTGDTAFLLNGLVMNAGDYIAQLPALTLDTMAFEAPTEWMNAWTLFFWAWWVAWAPFVGLFLARISRGRTIRQFVLGTMTIPFCFVLVWVSVFGNTTLQLGRDGTEEGAAFIQTAMDDPAGGLFGLLQQFPAAGLMIAVAIFVGLLFFVTSADSGALVLAKFSTDPRSPKDDAVPWLRVVWAVLIGMITLGMLVAGGLGTLQGATMIMGLPFSFVLLLVMVSLYRTLHAEGQKLDSAQNALPATLSGRTHAESGAWRHRLHRLVSYPGHKPIARFLEEVCSPALDEVAAELRDRGVTARCDRSDDGPQGLPILTLAVVHDDDEPFRYRLCPVEAEMPSFAAKPQSDATYLRVEVYLTEGSQGYEVTGWTKEQLIGDVLDQFERHVVFKESSAAPAVSIDHTDV</sequence>
<keyword evidence="10" id="KW-1185">Reference proteome</keyword>
<feature type="transmembrane region" description="Helical" evidence="8">
    <location>
        <begin position="67"/>
        <end position="85"/>
    </location>
</feature>
<proteinExistence type="inferred from homology"/>
<dbReference type="PANTHER" id="PTHR30047">
    <property type="entry name" value="HIGH-AFFINITY CHOLINE TRANSPORT PROTEIN-RELATED"/>
    <property type="match status" value="1"/>
</dbReference>
<evidence type="ECO:0000256" key="7">
    <source>
        <dbReference type="ARBA" id="ARBA00023136"/>
    </source>
</evidence>
<keyword evidence="4" id="KW-1003">Cell membrane</keyword>